<feature type="compositionally biased region" description="Polar residues" evidence="1">
    <location>
        <begin position="178"/>
        <end position="187"/>
    </location>
</feature>
<feature type="compositionally biased region" description="Low complexity" evidence="1">
    <location>
        <begin position="7"/>
        <end position="28"/>
    </location>
</feature>
<name>A0A9P0M560_ACAOB</name>
<evidence type="ECO:0000313" key="3">
    <source>
        <dbReference type="Proteomes" id="UP001152888"/>
    </source>
</evidence>
<feature type="region of interest" description="Disordered" evidence="1">
    <location>
        <begin position="53"/>
        <end position="78"/>
    </location>
</feature>
<comment type="caution">
    <text evidence="2">The sequence shown here is derived from an EMBL/GenBank/DDBJ whole genome shotgun (WGS) entry which is preliminary data.</text>
</comment>
<feature type="compositionally biased region" description="Polar residues" evidence="1">
    <location>
        <begin position="249"/>
        <end position="258"/>
    </location>
</feature>
<reference evidence="2" key="1">
    <citation type="submission" date="2022-03" db="EMBL/GenBank/DDBJ databases">
        <authorList>
            <person name="Sayadi A."/>
        </authorList>
    </citation>
    <scope>NUCLEOTIDE SEQUENCE</scope>
</reference>
<feature type="region of interest" description="Disordered" evidence="1">
    <location>
        <begin position="177"/>
        <end position="325"/>
    </location>
</feature>
<evidence type="ECO:0000313" key="2">
    <source>
        <dbReference type="EMBL" id="CAH2005190.1"/>
    </source>
</evidence>
<feature type="compositionally biased region" description="Polar residues" evidence="1">
    <location>
        <begin position="341"/>
        <end position="350"/>
    </location>
</feature>
<keyword evidence="3" id="KW-1185">Reference proteome</keyword>
<proteinExistence type="predicted"/>
<dbReference type="OrthoDB" id="6781187at2759"/>
<feature type="region of interest" description="Disordered" evidence="1">
    <location>
        <begin position="1"/>
        <end position="41"/>
    </location>
</feature>
<dbReference type="EMBL" id="CAKOFQ010007630">
    <property type="protein sequence ID" value="CAH2005190.1"/>
    <property type="molecule type" value="Genomic_DNA"/>
</dbReference>
<feature type="region of interest" description="Disordered" evidence="1">
    <location>
        <begin position="478"/>
        <end position="505"/>
    </location>
</feature>
<dbReference type="Proteomes" id="UP001152888">
    <property type="component" value="Unassembled WGS sequence"/>
</dbReference>
<feature type="region of interest" description="Disordered" evidence="1">
    <location>
        <begin position="341"/>
        <end position="376"/>
    </location>
</feature>
<evidence type="ECO:0000256" key="1">
    <source>
        <dbReference type="SAM" id="MobiDB-lite"/>
    </source>
</evidence>
<feature type="compositionally biased region" description="Basic and acidic residues" evidence="1">
    <location>
        <begin position="357"/>
        <end position="368"/>
    </location>
</feature>
<gene>
    <name evidence="2" type="ORF">ACAOBT_LOCUS28403</name>
</gene>
<protein>
    <submittedName>
        <fullName evidence="2">Uncharacterized protein</fullName>
    </submittedName>
</protein>
<organism evidence="2 3">
    <name type="scientific">Acanthoscelides obtectus</name>
    <name type="common">Bean weevil</name>
    <name type="synonym">Bruchus obtectus</name>
    <dbReference type="NCBI Taxonomy" id="200917"/>
    <lineage>
        <taxon>Eukaryota</taxon>
        <taxon>Metazoa</taxon>
        <taxon>Ecdysozoa</taxon>
        <taxon>Arthropoda</taxon>
        <taxon>Hexapoda</taxon>
        <taxon>Insecta</taxon>
        <taxon>Pterygota</taxon>
        <taxon>Neoptera</taxon>
        <taxon>Endopterygota</taxon>
        <taxon>Coleoptera</taxon>
        <taxon>Polyphaga</taxon>
        <taxon>Cucujiformia</taxon>
        <taxon>Chrysomeloidea</taxon>
        <taxon>Chrysomelidae</taxon>
        <taxon>Bruchinae</taxon>
        <taxon>Bruchini</taxon>
        <taxon>Acanthoscelides</taxon>
    </lineage>
</organism>
<dbReference type="AlphaFoldDB" id="A0A9P0M560"/>
<accession>A0A9P0M560</accession>
<sequence>MQCSCPANGSAGSAGSQYQSRTQWQQQRPETPTPEASSVSWVKCNSKTVQRNGEFPTYSQWTSQPSPPPQPRMQSAQRDVFNEVFIGPPSADNQWSNQPPRDVFNTGFCAELPTDVGQSISRRPKVVCKGGPPTAGNNEEFNQDFVGQLPIDKQFGNTANTLQMRSARDGFKEAFVRQSPTRLQTPTPRYYPWYHYRSQPSTDKQSRSRPPESSQPGAQRDVFNDAIVGQLPTDPQTPTPRYHIWYQPYSGQPSTVKQSKSRPPASSQPGAQRDVFNDAIVGQLPTDPQTPTPRYHHPWYQPYSGQPSTDKQSKSRPPASSQPGAQRDIFNKAFLGQLPTDIQTPTSRYQPYSGHLPTDKQSRIRPPESRQPGTQNDVFNEAFMGELSTDPQPTQRPRSLSRDPLNEAFIRKSSTDNQSKGRIPCIAKSRSKRRDPLVIGQLPKDQSRLQTSYGVGSQSFSTPKAAFNRGFRGQLSVDVQSTPSRGGYKKADTGPSNPRLRLCGK</sequence>